<protein>
    <submittedName>
        <fullName evidence="1">Uncharacterized protein</fullName>
    </submittedName>
</protein>
<accession>A0AAN6MJY0</accession>
<reference evidence="1" key="2">
    <citation type="submission" date="2023-05" db="EMBL/GenBank/DDBJ databases">
        <authorList>
            <consortium name="Lawrence Berkeley National Laboratory"/>
            <person name="Steindorff A."/>
            <person name="Hensen N."/>
            <person name="Bonometti L."/>
            <person name="Westerberg I."/>
            <person name="Brannstrom I.O."/>
            <person name="Guillou S."/>
            <person name="Cros-Aarteil S."/>
            <person name="Calhoun S."/>
            <person name="Haridas S."/>
            <person name="Kuo A."/>
            <person name="Mondo S."/>
            <person name="Pangilinan J."/>
            <person name="Riley R."/>
            <person name="Labutti K."/>
            <person name="Andreopoulos B."/>
            <person name="Lipzen A."/>
            <person name="Chen C."/>
            <person name="Yanf M."/>
            <person name="Daum C."/>
            <person name="Ng V."/>
            <person name="Clum A."/>
            <person name="Ohm R."/>
            <person name="Martin F."/>
            <person name="Silar P."/>
            <person name="Natvig D."/>
            <person name="Lalanne C."/>
            <person name="Gautier V."/>
            <person name="Ament-Velasquez S.L."/>
            <person name="Kruys A."/>
            <person name="Hutchinson M.I."/>
            <person name="Powell A.J."/>
            <person name="Barry K."/>
            <person name="Miller A.N."/>
            <person name="Grigoriev I.V."/>
            <person name="Debuchy R."/>
            <person name="Gladieux P."/>
            <person name="Thoren M.H."/>
            <person name="Johannesson H."/>
        </authorList>
    </citation>
    <scope>NUCLEOTIDE SEQUENCE</scope>
    <source>
        <strain evidence="1">CBS 103.79</strain>
    </source>
</reference>
<dbReference type="AlphaFoldDB" id="A0AAN6MJY0"/>
<comment type="caution">
    <text evidence="1">The sequence shown here is derived from an EMBL/GenBank/DDBJ whole genome shotgun (WGS) entry which is preliminary data.</text>
</comment>
<dbReference type="EMBL" id="MU855569">
    <property type="protein sequence ID" value="KAK3901586.1"/>
    <property type="molecule type" value="Genomic_DNA"/>
</dbReference>
<name>A0AAN6MJY0_9PEZI</name>
<reference evidence="1" key="1">
    <citation type="journal article" date="2023" name="Mol. Phylogenet. Evol.">
        <title>Genome-scale phylogeny and comparative genomics of the fungal order Sordariales.</title>
        <authorList>
            <person name="Hensen N."/>
            <person name="Bonometti L."/>
            <person name="Westerberg I."/>
            <person name="Brannstrom I.O."/>
            <person name="Guillou S."/>
            <person name="Cros-Aarteil S."/>
            <person name="Calhoun S."/>
            <person name="Haridas S."/>
            <person name="Kuo A."/>
            <person name="Mondo S."/>
            <person name="Pangilinan J."/>
            <person name="Riley R."/>
            <person name="LaButti K."/>
            <person name="Andreopoulos B."/>
            <person name="Lipzen A."/>
            <person name="Chen C."/>
            <person name="Yan M."/>
            <person name="Daum C."/>
            <person name="Ng V."/>
            <person name="Clum A."/>
            <person name="Steindorff A."/>
            <person name="Ohm R.A."/>
            <person name="Martin F."/>
            <person name="Silar P."/>
            <person name="Natvig D.O."/>
            <person name="Lalanne C."/>
            <person name="Gautier V."/>
            <person name="Ament-Velasquez S.L."/>
            <person name="Kruys A."/>
            <person name="Hutchinson M.I."/>
            <person name="Powell A.J."/>
            <person name="Barry K."/>
            <person name="Miller A.N."/>
            <person name="Grigoriev I.V."/>
            <person name="Debuchy R."/>
            <person name="Gladieux P."/>
            <person name="Hiltunen Thoren M."/>
            <person name="Johannesson H."/>
        </authorList>
    </citation>
    <scope>NUCLEOTIDE SEQUENCE</scope>
    <source>
        <strain evidence="1">CBS 103.79</strain>
    </source>
</reference>
<proteinExistence type="predicted"/>
<gene>
    <name evidence="1" type="ORF">C8A05DRAFT_34744</name>
</gene>
<feature type="non-terminal residue" evidence="1">
    <location>
        <position position="52"/>
    </location>
</feature>
<evidence type="ECO:0000313" key="2">
    <source>
        <dbReference type="Proteomes" id="UP001303889"/>
    </source>
</evidence>
<dbReference type="Proteomes" id="UP001303889">
    <property type="component" value="Unassembled WGS sequence"/>
</dbReference>
<evidence type="ECO:0000313" key="1">
    <source>
        <dbReference type="EMBL" id="KAK3901586.1"/>
    </source>
</evidence>
<keyword evidence="2" id="KW-1185">Reference proteome</keyword>
<organism evidence="1 2">
    <name type="scientific">Staphylotrichum tortipilum</name>
    <dbReference type="NCBI Taxonomy" id="2831512"/>
    <lineage>
        <taxon>Eukaryota</taxon>
        <taxon>Fungi</taxon>
        <taxon>Dikarya</taxon>
        <taxon>Ascomycota</taxon>
        <taxon>Pezizomycotina</taxon>
        <taxon>Sordariomycetes</taxon>
        <taxon>Sordariomycetidae</taxon>
        <taxon>Sordariales</taxon>
        <taxon>Chaetomiaceae</taxon>
        <taxon>Staphylotrichum</taxon>
    </lineage>
</organism>
<sequence length="52" mass="5852">MILYQYHANREPPVGPEARVQGWTGYTGALEGMIAEVSTRGTDRLQRKLSMD</sequence>